<dbReference type="InterPro" id="IPR006935">
    <property type="entry name" value="Helicase/UvrB_N"/>
</dbReference>
<gene>
    <name evidence="3" type="ORF">R54839_PPFHFPJH_01482</name>
</gene>
<dbReference type="SUPFAM" id="SSF53335">
    <property type="entry name" value="S-adenosyl-L-methionine-dependent methyltransferases"/>
    <property type="match status" value="1"/>
</dbReference>
<organism evidence="3 4">
    <name type="scientific">Fructobacillus fructosus</name>
    <dbReference type="NCBI Taxonomy" id="1631"/>
    <lineage>
        <taxon>Bacteria</taxon>
        <taxon>Bacillati</taxon>
        <taxon>Bacillota</taxon>
        <taxon>Bacilli</taxon>
        <taxon>Lactobacillales</taxon>
        <taxon>Lactobacillaceae</taxon>
        <taxon>Fructobacillus</taxon>
    </lineage>
</organism>
<feature type="coiled-coil region" evidence="1">
    <location>
        <begin position="819"/>
        <end position="857"/>
    </location>
</feature>
<dbReference type="InterPro" id="IPR002052">
    <property type="entry name" value="DNA_methylase_N6_adenine_CS"/>
</dbReference>
<dbReference type="InterPro" id="IPR014001">
    <property type="entry name" value="Helicase_ATP-bd"/>
</dbReference>
<sequence>MVVKLAKSNFEFLKMDDDTTELYGTASEAERTYMIGAYGSEFTSIRKVAERIAQLVVDFKMQSAPYNPTFNEYLKLIQRKQLMERGILDIFFELKQLGNRAAHHTGDGHDQPEALEGLKKLHFVAAWFYNTYISQSKDSMVDVMAFAEPVEESMYSTAEKKLIYVQTADNSNGMWPAFEGAEKVGDATVDDYVEEDTTPNSDFLRKSADHRINQYMNTGGVPHILNWAELAYRKSDKQWFRDAEVHRVLERSGYKHAENLDGNEWFDVDLETVKKAIRAVKDGKSAIDAPAAKTEAKEIVLRPEQQDAVDKTKKVFKKENRMLWNAKMRFGKTLTALQLVKDKNFEKVLIMTHRPVVSDSWYDDFYKIKMPDSGYEFGSKTQGLPIEELLNQESPFVYFASIQDLRGSKAVGGKQGEKNEEIFGTDWNLVIIDEGHEGTQTELAQAVLKAVVKKDTKLLTLSGTPFNLLDHYQEDQVYTWDYTMEQKAKLQWSIDKPDQPNPYASLPKVSMYTFEMNEKAKYEDETKAFNFKEFFKVDDFGKFVHQSDVWGFLNNITTPDDKTNYPFSTPEFRKELRHTLWLMPGVKEAKAFEELLKQHPVFAEYDVVNVVDDLKDDQRDTGYTKEDDLERVRNAISNRPDQTKTITLTVRKLTTGVNIPQWNAVVFLSNTNSPATYLQAAFRAQTPYSDEYLGMKTNAYIFDFAPDRALTVMTQSANVSKRSGKQDEKQLQDLLNFLPIVGQGGQTMIAFDVDRLLTQIKRVFAEKAVRSGFDDDSLYSDDLLIQLDEADQATFNDIKAIVGATKKEKQPLSFDISSNGLTNEEYDQAEKAKKKKKKERTAEEEKALDKIKKAKEQKRTTISVLRGISIRIPMMIYGMKVDLSEDIDIETFIQKVDQESWNEFMPQGITKDKFRDIIKYYDAQVFIEAGRIIRQKVKALDNSDPIERAEEIALIFSSFKNPDKETVLTPWRVVNMQMSTTLGGLSFFDDQFEYTSVDGTRANHWVENNESNGTFKPDTKFLEINSKTGLYPLYAAASLYSKAFDRLNESTAGKFSSRDENKLWRDILSKNIFVVAKTPMAKTITERTLAGYQSLDTNVEYIENIVATAKENIDDGVEKIEKAFNDMKFDVVIGNPPYQAETAKKETDNGQKAVTNVFQHFQEMADQLAKNYTSLIYPGGRWIHQSGKGMKGFGLNQINDPRLSKIIFFKNANEVFDNVSLSDGLSIVLKDQNKKTHEFDYEYHDGKTVLTSKIQAPGEKILPLNPKDQKISDKIDLFVGENNYKYLFDSIFNQKMFGIESDFAERNPDKVRLLEDGKFDKNTEIKLLTNDKAGKMGRATWFVADKSVITQHQNLIYKYKVAVSSANAGGQKRDNKIAIIDNYSAFGRSRLGLKAFDTLSEAENFLKYAKTYIIRFAFLLTDESLTSLGKEVPDILDYTSNNKLIDFNKDVDSQLSNLLGLTKDEFDYIVEVVDHIRG</sequence>
<dbReference type="Pfam" id="PF04851">
    <property type="entry name" value="ResIII"/>
    <property type="match status" value="1"/>
</dbReference>
<keyword evidence="1" id="KW-0175">Coiled coil</keyword>
<dbReference type="Pfam" id="PF07669">
    <property type="entry name" value="Eco57I"/>
    <property type="match status" value="1"/>
</dbReference>
<dbReference type="SMART" id="SM00487">
    <property type="entry name" value="DEXDc"/>
    <property type="match status" value="1"/>
</dbReference>
<evidence type="ECO:0000256" key="1">
    <source>
        <dbReference type="SAM" id="Coils"/>
    </source>
</evidence>
<dbReference type="EMBL" id="CAUZLR010000011">
    <property type="protein sequence ID" value="CAK1252904.1"/>
    <property type="molecule type" value="Genomic_DNA"/>
</dbReference>
<dbReference type="RefSeq" id="WP_338346406.1">
    <property type="nucleotide sequence ID" value="NZ_CAUZLR010000011.1"/>
</dbReference>
<keyword evidence="4" id="KW-1185">Reference proteome</keyword>
<keyword evidence="3" id="KW-0067">ATP-binding</keyword>
<dbReference type="Proteomes" id="UP001314261">
    <property type="component" value="Unassembled WGS sequence"/>
</dbReference>
<dbReference type="InterPro" id="IPR011639">
    <property type="entry name" value="MethylTrfase_TaqI-like_dom"/>
</dbReference>
<dbReference type="InterPro" id="IPR050742">
    <property type="entry name" value="Helicase_Restrict-Modif_Enz"/>
</dbReference>
<name>A0ABN9YY50_9LACO</name>
<evidence type="ECO:0000259" key="2">
    <source>
        <dbReference type="PROSITE" id="PS51192"/>
    </source>
</evidence>
<dbReference type="InterPro" id="IPR029063">
    <property type="entry name" value="SAM-dependent_MTases_sf"/>
</dbReference>
<evidence type="ECO:0000313" key="3">
    <source>
        <dbReference type="EMBL" id="CAK1252904.1"/>
    </source>
</evidence>
<dbReference type="SUPFAM" id="SSF52540">
    <property type="entry name" value="P-loop containing nucleoside triphosphate hydrolases"/>
    <property type="match status" value="2"/>
</dbReference>
<dbReference type="PANTHER" id="PTHR47396:SF1">
    <property type="entry name" value="ATP-DEPENDENT HELICASE IRC3-RELATED"/>
    <property type="match status" value="1"/>
</dbReference>
<dbReference type="InterPro" id="IPR027417">
    <property type="entry name" value="P-loop_NTPase"/>
</dbReference>
<accession>A0ABN9YY50</accession>
<keyword evidence="3" id="KW-0378">Hydrolase</keyword>
<dbReference type="Gene3D" id="3.40.50.300">
    <property type="entry name" value="P-loop containing nucleotide triphosphate hydrolases"/>
    <property type="match status" value="2"/>
</dbReference>
<dbReference type="Gene3D" id="3.40.50.150">
    <property type="entry name" value="Vaccinia Virus protein VP39"/>
    <property type="match status" value="1"/>
</dbReference>
<keyword evidence="3" id="KW-0547">Nucleotide-binding</keyword>
<dbReference type="GO" id="GO:0004386">
    <property type="term" value="F:helicase activity"/>
    <property type="evidence" value="ECO:0007669"/>
    <property type="project" value="UniProtKB-KW"/>
</dbReference>
<comment type="caution">
    <text evidence="3">The sequence shown here is derived from an EMBL/GenBank/DDBJ whole genome shotgun (WGS) entry which is preliminary data.</text>
</comment>
<protein>
    <submittedName>
        <fullName evidence="3">Superfamily II DNA or RNA helicase (SSL2)</fullName>
    </submittedName>
</protein>
<dbReference type="PROSITE" id="PS00092">
    <property type="entry name" value="N6_MTASE"/>
    <property type="match status" value="1"/>
</dbReference>
<dbReference type="PROSITE" id="PS51192">
    <property type="entry name" value="HELICASE_ATP_BIND_1"/>
    <property type="match status" value="1"/>
</dbReference>
<evidence type="ECO:0000313" key="4">
    <source>
        <dbReference type="Proteomes" id="UP001314261"/>
    </source>
</evidence>
<feature type="domain" description="Helicase ATP-binding" evidence="2">
    <location>
        <begin position="313"/>
        <end position="483"/>
    </location>
</feature>
<proteinExistence type="predicted"/>
<keyword evidence="3" id="KW-0347">Helicase</keyword>
<dbReference type="PANTHER" id="PTHR47396">
    <property type="entry name" value="TYPE I RESTRICTION ENZYME ECOKI R PROTEIN"/>
    <property type="match status" value="1"/>
</dbReference>
<reference evidence="3 4" key="1">
    <citation type="submission" date="2023-10" db="EMBL/GenBank/DDBJ databases">
        <authorList>
            <person name="Botero Cardona J."/>
        </authorList>
    </citation>
    <scope>NUCLEOTIDE SEQUENCE [LARGE SCALE GENOMIC DNA]</scope>
    <source>
        <strain evidence="3 4">R-54839</strain>
    </source>
</reference>